<evidence type="ECO:0000256" key="2">
    <source>
        <dbReference type="ARBA" id="ARBA00022475"/>
    </source>
</evidence>
<feature type="transmembrane region" description="Helical" evidence="9">
    <location>
        <begin position="63"/>
        <end position="85"/>
    </location>
</feature>
<dbReference type="PANTHER" id="PTHR30607:SF2">
    <property type="entry name" value="POTASSIUM-TRANSPORTING ATPASE POTASSIUM-BINDING SUBUNIT"/>
    <property type="match status" value="1"/>
</dbReference>
<dbReference type="EMBL" id="JAMTCS010000001">
    <property type="protein sequence ID" value="MCP2263190.1"/>
    <property type="molecule type" value="Genomic_DNA"/>
</dbReference>
<accession>A0A9X2JT64</accession>
<feature type="transmembrane region" description="Helical" evidence="9">
    <location>
        <begin position="488"/>
        <end position="508"/>
    </location>
</feature>
<keyword evidence="8 9" id="KW-0472">Membrane</keyword>
<evidence type="ECO:0000256" key="6">
    <source>
        <dbReference type="ARBA" id="ARBA00022989"/>
    </source>
</evidence>
<evidence type="ECO:0000256" key="9">
    <source>
        <dbReference type="HAMAP-Rule" id="MF_00275"/>
    </source>
</evidence>
<evidence type="ECO:0000256" key="8">
    <source>
        <dbReference type="ARBA" id="ARBA00023136"/>
    </source>
</evidence>
<dbReference type="Proteomes" id="UP001139493">
    <property type="component" value="Unassembled WGS sequence"/>
</dbReference>
<dbReference type="AlphaFoldDB" id="A0A9X2JT64"/>
<dbReference type="GO" id="GO:0008556">
    <property type="term" value="F:P-type potassium transmembrane transporter activity"/>
    <property type="evidence" value="ECO:0007669"/>
    <property type="project" value="InterPro"/>
</dbReference>
<dbReference type="InterPro" id="IPR004623">
    <property type="entry name" value="KdpA"/>
</dbReference>
<evidence type="ECO:0000256" key="5">
    <source>
        <dbReference type="ARBA" id="ARBA00022958"/>
    </source>
</evidence>
<protein>
    <recommendedName>
        <fullName evidence="9">Potassium-transporting ATPase potassium-binding subunit</fullName>
    </recommendedName>
    <alternativeName>
        <fullName evidence="9">ATP phosphohydrolase [potassium-transporting] A chain</fullName>
    </alternativeName>
    <alternativeName>
        <fullName evidence="9">Potassium-binding and translocating subunit A</fullName>
    </alternativeName>
    <alternativeName>
        <fullName evidence="9">Potassium-translocating ATPase A chain</fullName>
    </alternativeName>
</protein>
<feature type="transmembrane region" description="Helical" evidence="9">
    <location>
        <begin position="12"/>
        <end position="34"/>
    </location>
</feature>
<feature type="transmembrane region" description="Helical" evidence="9">
    <location>
        <begin position="372"/>
        <end position="397"/>
    </location>
</feature>
<keyword evidence="1 9" id="KW-0813">Transport</keyword>
<evidence type="ECO:0000256" key="3">
    <source>
        <dbReference type="ARBA" id="ARBA00022538"/>
    </source>
</evidence>
<feature type="transmembrane region" description="Helical" evidence="9">
    <location>
        <begin position="285"/>
        <end position="305"/>
    </location>
</feature>
<keyword evidence="6 9" id="KW-1133">Transmembrane helix</keyword>
<keyword evidence="5 9" id="KW-0630">Potassium</keyword>
<dbReference type="GO" id="GO:0005886">
    <property type="term" value="C:plasma membrane"/>
    <property type="evidence" value="ECO:0007669"/>
    <property type="project" value="UniProtKB-SubCell"/>
</dbReference>
<comment type="function">
    <text evidence="9">Part of the high-affinity ATP-driven potassium transport (or Kdp) system, which catalyzes the hydrolysis of ATP coupled with the electrogenic transport of potassium into the cytoplasm. This subunit binds the extracellular potassium ions and delivers the ions to the membrane domain of KdpB through an intramembrane tunnel.</text>
</comment>
<evidence type="ECO:0000256" key="7">
    <source>
        <dbReference type="ARBA" id="ARBA00023065"/>
    </source>
</evidence>
<keyword evidence="4 9" id="KW-0812">Transmembrane</keyword>
<feature type="transmembrane region" description="Helical" evidence="9">
    <location>
        <begin position="180"/>
        <end position="199"/>
    </location>
</feature>
<evidence type="ECO:0000313" key="10">
    <source>
        <dbReference type="EMBL" id="MCP2263190.1"/>
    </source>
</evidence>
<dbReference type="HAMAP" id="MF_00275">
    <property type="entry name" value="KdpA"/>
    <property type="match status" value="1"/>
</dbReference>
<keyword evidence="3 9" id="KW-0633">Potassium transport</keyword>
<organism evidence="10 11">
    <name type="scientific">Promicromonospora thailandica</name>
    <dbReference type="NCBI Taxonomy" id="765201"/>
    <lineage>
        <taxon>Bacteria</taxon>
        <taxon>Bacillati</taxon>
        <taxon>Actinomycetota</taxon>
        <taxon>Actinomycetes</taxon>
        <taxon>Micrococcales</taxon>
        <taxon>Promicromonosporaceae</taxon>
        <taxon>Promicromonospora</taxon>
    </lineage>
</organism>
<sequence>MTAVSTPVLAAVAQALVLVALLAAVHAPLGAYMARVYSSPRHLRAERLWYRVVRVDPDAEQRWTTYLMSLLGFSLVSVLVLYGMLRLQQHLPWNLGFTGFDPAGAWNTAVSFTTNTNWQWYSGEAAAGHLVQMAGLAVQNFVSASVGMAAAIALVRGFARSGTDARIGNFWSDLTRGVTRILLPLSLVAAVLLMAGGVIQNLDPHTALTTVEGATQQSLGGPVASQEAIKELGTNGGGFFNANSGHPLENPTPFTNLVEIFLLLLVPFTLPRTFGILVGDKRQGWAVLGVTAGLFTASLALTTWAEMAGPGAAPQAAGAAMEGKETRFGLAGSALFAVATTATSTGAVNASHDSLTAPGGGLVLFNMLLGEVAPGGVGAGLYGMLVLAVVAVFIAGLMVGRTPEYLGKKIGRREMTLVALYVLTTPALVLVGTAAAVVARPGLAGLQESGPHGLSEVLYAYASAANNNGSAFGGLTSGTPFYEVTQGIAMLAGRFVPIALVLALAGCLARQAVVPATSGTLPTHRPLFAGLLATVAIIVVGLTFIPVLSLGPVVESLS</sequence>
<keyword evidence="7 9" id="KW-0406">Ion transport</keyword>
<evidence type="ECO:0000313" key="11">
    <source>
        <dbReference type="Proteomes" id="UP001139493"/>
    </source>
</evidence>
<dbReference type="Pfam" id="PF03814">
    <property type="entry name" value="KdpA"/>
    <property type="match status" value="1"/>
</dbReference>
<comment type="subunit">
    <text evidence="9">The system is composed of three essential subunits: KdpA, KdpB and KdpC.</text>
</comment>
<dbReference type="GO" id="GO:0030955">
    <property type="term" value="F:potassium ion binding"/>
    <property type="evidence" value="ECO:0007669"/>
    <property type="project" value="UniProtKB-UniRule"/>
</dbReference>
<reference evidence="10" key="1">
    <citation type="submission" date="2022-06" db="EMBL/GenBank/DDBJ databases">
        <title>Genomic Encyclopedia of Archaeal and Bacterial Type Strains, Phase II (KMG-II): from individual species to whole genera.</title>
        <authorList>
            <person name="Goeker M."/>
        </authorList>
    </citation>
    <scope>NUCLEOTIDE SEQUENCE</scope>
    <source>
        <strain evidence="10">DSM 26652</strain>
    </source>
</reference>
<dbReference type="PANTHER" id="PTHR30607">
    <property type="entry name" value="POTASSIUM-TRANSPORTING ATPASE A CHAIN"/>
    <property type="match status" value="1"/>
</dbReference>
<keyword evidence="2 9" id="KW-1003">Cell membrane</keyword>
<feature type="transmembrane region" description="Helical" evidence="9">
    <location>
        <begin position="260"/>
        <end position="278"/>
    </location>
</feature>
<comment type="caution">
    <text evidence="10">The sequence shown here is derived from an EMBL/GenBank/DDBJ whole genome shotgun (WGS) entry which is preliminary data.</text>
</comment>
<feature type="transmembrane region" description="Helical" evidence="9">
    <location>
        <begin position="528"/>
        <end position="548"/>
    </location>
</feature>
<name>A0A9X2JT64_9MICO</name>
<evidence type="ECO:0000256" key="1">
    <source>
        <dbReference type="ARBA" id="ARBA00022448"/>
    </source>
</evidence>
<proteinExistence type="inferred from homology"/>
<evidence type="ECO:0000256" key="4">
    <source>
        <dbReference type="ARBA" id="ARBA00022692"/>
    </source>
</evidence>
<gene>
    <name evidence="9" type="primary">kdpA</name>
    <name evidence="10" type="ORF">APR03_000513</name>
</gene>
<dbReference type="NCBIfam" id="TIGR00680">
    <property type="entry name" value="kdpA"/>
    <property type="match status" value="1"/>
</dbReference>
<dbReference type="PIRSF" id="PIRSF001294">
    <property type="entry name" value="K_ATPaseA"/>
    <property type="match status" value="1"/>
</dbReference>
<feature type="transmembrane region" description="Helical" evidence="9">
    <location>
        <begin position="141"/>
        <end position="159"/>
    </location>
</feature>
<feature type="transmembrane region" description="Helical" evidence="9">
    <location>
        <begin position="418"/>
        <end position="439"/>
    </location>
</feature>
<keyword evidence="11" id="KW-1185">Reference proteome</keyword>
<comment type="similarity">
    <text evidence="9">Belongs to the KdpA family.</text>
</comment>
<comment type="subcellular location">
    <subcellularLocation>
        <location evidence="9">Cell membrane</location>
        <topology evidence="9">Multi-pass membrane protein</topology>
    </subcellularLocation>
</comment>